<dbReference type="SUPFAM" id="SSF51182">
    <property type="entry name" value="RmlC-like cupins"/>
    <property type="match status" value="1"/>
</dbReference>
<dbReference type="CDD" id="cd02212">
    <property type="entry name" value="cupin_UGlyAH_C"/>
    <property type="match status" value="1"/>
</dbReference>
<keyword evidence="2" id="KW-0378">Hydrolase</keyword>
<evidence type="ECO:0000313" key="2">
    <source>
        <dbReference type="EMBL" id="MDT8333544.1"/>
    </source>
</evidence>
<keyword evidence="3" id="KW-1185">Reference proteome</keyword>
<dbReference type="Pfam" id="PF07883">
    <property type="entry name" value="Cupin_2"/>
    <property type="match status" value="1"/>
</dbReference>
<proteinExistence type="predicted"/>
<organism evidence="2 3">
    <name type="scientific">Roseomonas gilardii</name>
    <dbReference type="NCBI Taxonomy" id="257708"/>
    <lineage>
        <taxon>Bacteria</taxon>
        <taxon>Pseudomonadati</taxon>
        <taxon>Pseudomonadota</taxon>
        <taxon>Alphaproteobacteria</taxon>
        <taxon>Acetobacterales</taxon>
        <taxon>Roseomonadaceae</taxon>
        <taxon>Roseomonas</taxon>
    </lineage>
</organism>
<dbReference type="InterPro" id="IPR017627">
    <property type="entry name" value="UGHY"/>
</dbReference>
<dbReference type="InterPro" id="IPR044704">
    <property type="entry name" value="UGlyAH_cupin_N"/>
</dbReference>
<dbReference type="Gene3D" id="2.60.120.10">
    <property type="entry name" value="Jelly Rolls"/>
    <property type="match status" value="2"/>
</dbReference>
<name>A0ABU3MKK3_9PROT</name>
<gene>
    <name evidence="2" type="primary">allE</name>
    <name evidence="2" type="ORF">RQ831_21045</name>
</gene>
<dbReference type="PANTHER" id="PTHR34571:SF1">
    <property type="entry name" value="(S)-UREIDOGLYCINE AMINOHYDROLASE"/>
    <property type="match status" value="1"/>
</dbReference>
<dbReference type="PANTHER" id="PTHR34571">
    <property type="entry name" value="(S)-UREIDOGLYCINE AMINOHYDROLASE"/>
    <property type="match status" value="1"/>
</dbReference>
<dbReference type="EMBL" id="JAVVDO010000060">
    <property type="protein sequence ID" value="MDT8333544.1"/>
    <property type="molecule type" value="Genomic_DNA"/>
</dbReference>
<feature type="domain" description="Cupin type-2" evidence="1">
    <location>
        <begin position="64"/>
        <end position="129"/>
    </location>
</feature>
<sequence length="270" mass="29714">MNPPARPGILPPGIYGSNRTMVTPHYAVMPPEGILESRMPGIAGCRIRVQTSPAMGAGFTQALLEMEEGGGTSGVRDDGLQQFLYVLDGTVKVAVGEETWRLSAGGFAYVPAGTPFTFNAQAGSARAIWLRKTYEPALGIAPRSAFSGRREEVPRLYKHTEGRAWQTLLGEADMAMDMEVNILSFAPGTYFPFVETHVMEHGLYMLEGQGLYLLGREWHECWAGDFVWMGPYVPQQFYATGWGESAYLLYKNVNRDVLPIARTRKAGPQG</sequence>
<dbReference type="Proteomes" id="UP001258945">
    <property type="component" value="Unassembled WGS sequence"/>
</dbReference>
<reference evidence="2 3" key="1">
    <citation type="journal article" date="2019" name="Microb. Pathog.">
        <title>Comparison of VITEK 2, MALDI-TOF MS, 16S rRNA gene sequencing, and whole-genome sequencing for identification of Roseomonas mucosa.</title>
        <authorList>
            <person name="Rudolph W.W."/>
            <person name="Gunzer F."/>
            <person name="Trauth M."/>
            <person name="Bunk B."/>
            <person name="Bigge R."/>
            <person name="Schrottner P."/>
        </authorList>
    </citation>
    <scope>NUCLEOTIDE SEQUENCE [LARGE SCALE GENOMIC DNA]</scope>
    <source>
        <strain evidence="2 3">DSM 103800</strain>
    </source>
</reference>
<dbReference type="InterPro" id="IPR013096">
    <property type="entry name" value="Cupin_2"/>
</dbReference>
<dbReference type="InterPro" id="IPR011051">
    <property type="entry name" value="RmlC_Cupin_sf"/>
</dbReference>
<dbReference type="RefSeq" id="WP_314285038.1">
    <property type="nucleotide sequence ID" value="NZ_JAVVDO010000060.1"/>
</dbReference>
<dbReference type="GO" id="GO:0071522">
    <property type="term" value="F:ureidoglycine aminohydrolase activity"/>
    <property type="evidence" value="ECO:0007669"/>
    <property type="project" value="UniProtKB-EC"/>
</dbReference>
<evidence type="ECO:0000259" key="1">
    <source>
        <dbReference type="Pfam" id="PF07883"/>
    </source>
</evidence>
<dbReference type="InterPro" id="IPR014710">
    <property type="entry name" value="RmlC-like_jellyroll"/>
</dbReference>
<evidence type="ECO:0000313" key="3">
    <source>
        <dbReference type="Proteomes" id="UP001258945"/>
    </source>
</evidence>
<dbReference type="InterPro" id="IPR044697">
    <property type="entry name" value="UGlyAH_cupin_C"/>
</dbReference>
<protein>
    <submittedName>
        <fullName evidence="2">(S)-ureidoglycine aminohydrolase</fullName>
        <ecNumber evidence="2">3.5.3.26</ecNumber>
    </submittedName>
</protein>
<dbReference type="CDD" id="cd02211">
    <property type="entry name" value="cupin_UGlyAH_N"/>
    <property type="match status" value="1"/>
</dbReference>
<accession>A0ABU3MKK3</accession>
<comment type="caution">
    <text evidence="2">The sequence shown here is derived from an EMBL/GenBank/DDBJ whole genome shotgun (WGS) entry which is preliminary data.</text>
</comment>
<dbReference type="NCBIfam" id="TIGR03214">
    <property type="entry name" value="ura-cupin"/>
    <property type="match status" value="1"/>
</dbReference>
<dbReference type="EC" id="3.5.3.26" evidence="2"/>